<dbReference type="Proteomes" id="UP000054321">
    <property type="component" value="Unassembled WGS sequence"/>
</dbReference>
<evidence type="ECO:0000256" key="2">
    <source>
        <dbReference type="ARBA" id="ARBA00012759"/>
    </source>
</evidence>
<feature type="region of interest" description="Disordered" evidence="7">
    <location>
        <begin position="768"/>
        <end position="794"/>
    </location>
</feature>
<dbReference type="HOGENOM" id="CLU_007076_1_0_1"/>
<evidence type="ECO:0000256" key="5">
    <source>
        <dbReference type="ARBA" id="ARBA00022801"/>
    </source>
</evidence>
<dbReference type="GO" id="GO:0006508">
    <property type="term" value="P:proteolysis"/>
    <property type="evidence" value="ECO:0007669"/>
    <property type="project" value="UniProtKB-KW"/>
</dbReference>
<dbReference type="OrthoDB" id="3182339at2759"/>
<dbReference type="InterPro" id="IPR051346">
    <property type="entry name" value="OTU_Deubiquitinase"/>
</dbReference>
<proteinExistence type="predicted"/>
<evidence type="ECO:0000256" key="4">
    <source>
        <dbReference type="ARBA" id="ARBA00022786"/>
    </source>
</evidence>
<dbReference type="Pfam" id="PF12359">
    <property type="entry name" value="DUF3645"/>
    <property type="match status" value="1"/>
</dbReference>
<feature type="compositionally biased region" description="Basic and acidic residues" evidence="7">
    <location>
        <begin position="768"/>
        <end position="780"/>
    </location>
</feature>
<keyword evidence="6" id="KW-0788">Thiol protease</keyword>
<dbReference type="PANTHER" id="PTHR13367:SF33">
    <property type="entry name" value="P-LOOP CONTAINING NUCLEOSIDE TRIPHOSPHATE HYDROLASE PROTEIN"/>
    <property type="match status" value="1"/>
</dbReference>
<keyword evidence="5" id="KW-0378">Hydrolase</keyword>
<accession>A0A0C3CU08</accession>
<reference evidence="10" key="2">
    <citation type="submission" date="2015-01" db="EMBL/GenBank/DDBJ databases">
        <title>Evolutionary Origins and Diversification of the Mycorrhizal Mutualists.</title>
        <authorList>
            <consortium name="DOE Joint Genome Institute"/>
            <consortium name="Mycorrhizal Genomics Consortium"/>
            <person name="Kohler A."/>
            <person name="Kuo A."/>
            <person name="Nagy L.G."/>
            <person name="Floudas D."/>
            <person name="Copeland A."/>
            <person name="Barry K.W."/>
            <person name="Cichocki N."/>
            <person name="Veneault-Fourrey C."/>
            <person name="LaButti K."/>
            <person name="Lindquist E.A."/>
            <person name="Lipzen A."/>
            <person name="Lundell T."/>
            <person name="Morin E."/>
            <person name="Murat C."/>
            <person name="Riley R."/>
            <person name="Ohm R."/>
            <person name="Sun H."/>
            <person name="Tunlid A."/>
            <person name="Henrissat B."/>
            <person name="Grigoriev I.V."/>
            <person name="Hibbett D.S."/>
            <person name="Martin F."/>
        </authorList>
    </citation>
    <scope>NUCLEOTIDE SEQUENCE [LARGE SCALE GENOMIC DNA]</scope>
    <source>
        <strain evidence="10">Zn</strain>
    </source>
</reference>
<dbReference type="EMBL" id="KN832898">
    <property type="protein sequence ID" value="KIM93162.1"/>
    <property type="molecule type" value="Genomic_DNA"/>
</dbReference>
<name>A0A0C3CU08_OIDMZ</name>
<dbReference type="GO" id="GO:0004843">
    <property type="term" value="F:cysteine-type deubiquitinase activity"/>
    <property type="evidence" value="ECO:0007669"/>
    <property type="project" value="UniProtKB-EC"/>
</dbReference>
<feature type="domain" description="DUF3645" evidence="8">
    <location>
        <begin position="22"/>
        <end position="54"/>
    </location>
</feature>
<keyword evidence="3" id="KW-0645">Protease</keyword>
<dbReference type="InterPro" id="IPR022105">
    <property type="entry name" value="DUF3645"/>
</dbReference>
<dbReference type="PANTHER" id="PTHR13367">
    <property type="entry name" value="UBIQUITIN THIOESTERASE"/>
    <property type="match status" value="1"/>
</dbReference>
<evidence type="ECO:0000259" key="8">
    <source>
        <dbReference type="Pfam" id="PF12359"/>
    </source>
</evidence>
<evidence type="ECO:0000256" key="1">
    <source>
        <dbReference type="ARBA" id="ARBA00000707"/>
    </source>
</evidence>
<reference evidence="9 10" key="1">
    <citation type="submission" date="2014-04" db="EMBL/GenBank/DDBJ databases">
        <authorList>
            <consortium name="DOE Joint Genome Institute"/>
            <person name="Kuo A."/>
            <person name="Martino E."/>
            <person name="Perotto S."/>
            <person name="Kohler A."/>
            <person name="Nagy L.G."/>
            <person name="Floudas D."/>
            <person name="Copeland A."/>
            <person name="Barry K.W."/>
            <person name="Cichocki N."/>
            <person name="Veneault-Fourrey C."/>
            <person name="LaButti K."/>
            <person name="Lindquist E.A."/>
            <person name="Lipzen A."/>
            <person name="Lundell T."/>
            <person name="Morin E."/>
            <person name="Murat C."/>
            <person name="Sun H."/>
            <person name="Tunlid A."/>
            <person name="Henrissat B."/>
            <person name="Grigoriev I.V."/>
            <person name="Hibbett D.S."/>
            <person name="Martin F."/>
            <person name="Nordberg H.P."/>
            <person name="Cantor M.N."/>
            <person name="Hua S.X."/>
        </authorList>
    </citation>
    <scope>NUCLEOTIDE SEQUENCE [LARGE SCALE GENOMIC DNA]</scope>
    <source>
        <strain evidence="9 10">Zn</strain>
    </source>
</reference>
<keyword evidence="10" id="KW-1185">Reference proteome</keyword>
<evidence type="ECO:0000313" key="10">
    <source>
        <dbReference type="Proteomes" id="UP000054321"/>
    </source>
</evidence>
<protein>
    <recommendedName>
        <fullName evidence="2">ubiquitinyl hydrolase 1</fullName>
        <ecNumber evidence="2">3.4.19.12</ecNumber>
    </recommendedName>
</protein>
<evidence type="ECO:0000256" key="7">
    <source>
        <dbReference type="SAM" id="MobiDB-lite"/>
    </source>
</evidence>
<evidence type="ECO:0000256" key="3">
    <source>
        <dbReference type="ARBA" id="ARBA00022670"/>
    </source>
</evidence>
<sequence length="794" mass="90157">LLVNRILLICLKRRWNVQYGLHPGRDPIAVPFEAKGVPSELSEFGHPDVAILLTCLAFYYSGLNISQFQEGLRLVLKSDDPATEYDKWTHGTDALPETLQHWNVINCDDQGQTEDLWWHLRFNRSVLDYYMNKLVFPVHAKQFAVKLQASGWDIPLTPQMDSDGEISPVRTTGFSGTNDNKALLPFNIKQDDLPSLCQTNAEVLTYLLQDRNRKYCLAADQGKRLTEEGLLRQIAAMGIRILIDAGAYILEMDNQSLVKTWLDYDPKAKGALYFGADNRAWIQYRAGKAIPLLATPFAESLDECLVYIDEAHTRGIDLKLPRECTGALTLALGQTKDHTVQAAMRLRKLGATQSIVFFAPPEVNQNIMDVIKERRGVGVDAAHLNSSHVVTWLLEQTCSTNGHLQTLYLAQGADYCRRMDAQLQNRNFLTVARDRQAYLERHPERRTLEQLYGSTTNSELWNPTELASTELRSFMEELGRRRRAVGKDGTVPHSSALDEVEQEREVEFQIEEVRQVQKRTHYKALTFPGLSPSISSFVETGVLVGESGYEHVFMALARTGVGKKYGIKPTSSRLFASTEFMRTIKSVEDLNDDFLRPVEWILWNPSNETGIIVISEEAELLIEIIRSIKSPTVHLITYAAPVTKAMLHFNSLTYYALPRLPRCYTVPQWFAIELGIVAGRLYIDFVEYTPIMEFLRLIENDSKAFANKPASALSVEDRISFAREWLTLCRKGQEIMHTPMGYVCNGRQLRRTHPFFLTTCDHVRETGGTWERHKGSRGADDIDTDEDGELDIEQ</sequence>
<evidence type="ECO:0000256" key="6">
    <source>
        <dbReference type="ARBA" id="ARBA00022807"/>
    </source>
</evidence>
<keyword evidence="4" id="KW-0833">Ubl conjugation pathway</keyword>
<feature type="non-terminal residue" evidence="9">
    <location>
        <position position="1"/>
    </location>
</feature>
<organism evidence="9 10">
    <name type="scientific">Oidiodendron maius (strain Zn)</name>
    <dbReference type="NCBI Taxonomy" id="913774"/>
    <lineage>
        <taxon>Eukaryota</taxon>
        <taxon>Fungi</taxon>
        <taxon>Dikarya</taxon>
        <taxon>Ascomycota</taxon>
        <taxon>Pezizomycotina</taxon>
        <taxon>Leotiomycetes</taxon>
        <taxon>Leotiomycetes incertae sedis</taxon>
        <taxon>Myxotrichaceae</taxon>
        <taxon>Oidiodendron</taxon>
    </lineage>
</organism>
<feature type="compositionally biased region" description="Acidic residues" evidence="7">
    <location>
        <begin position="781"/>
        <end position="794"/>
    </location>
</feature>
<gene>
    <name evidence="9" type="ORF">OIDMADRAFT_138213</name>
</gene>
<dbReference type="InParanoid" id="A0A0C3CU08"/>
<evidence type="ECO:0000313" key="9">
    <source>
        <dbReference type="EMBL" id="KIM93162.1"/>
    </source>
</evidence>
<dbReference type="AlphaFoldDB" id="A0A0C3CU08"/>
<comment type="catalytic activity">
    <reaction evidence="1">
        <text>Thiol-dependent hydrolysis of ester, thioester, amide, peptide and isopeptide bonds formed by the C-terminal Gly of ubiquitin (a 76-residue protein attached to proteins as an intracellular targeting signal).</text>
        <dbReference type="EC" id="3.4.19.12"/>
    </reaction>
</comment>
<dbReference type="STRING" id="913774.A0A0C3CU08"/>
<dbReference type="EC" id="3.4.19.12" evidence="2"/>